<dbReference type="RefSeq" id="WP_284152031.1">
    <property type="nucleotide sequence ID" value="NZ_AP025516.1"/>
</dbReference>
<dbReference type="EMBL" id="AP025516">
    <property type="protein sequence ID" value="BDD88697.1"/>
    <property type="molecule type" value="Genomic_DNA"/>
</dbReference>
<sequence>MSNPSLLAVYRAPEVGLGPGTQPGPEDGSWLRLEQAPLEGPASGMNFGDWYRAKYGATEAASWAQMMAYYEEWRSYCNEEGEFVAEIRVHKSAPDLPYRLDATRGRWQHDHAQSADDQKTEQLAIRGEASASITGENVVRIVCAQWEGNVYDELGAVIYPRPQIQADTETWVLSWGRPVTGTLRVIFVVEYDVWFLAISPRTVSGDSVGSYAGEGGEGTGGGSSDDGSGYGVAVCTESYDEDDQDTVYAATVYGVYAGGIEELAVETPDLEGNCKGGGGGDDDDDDEPEPECYKLKVKYHKCTGKKTSENLIRVPCPNQSNES</sequence>
<evidence type="ECO:0000313" key="2">
    <source>
        <dbReference type="EMBL" id="BDD88697.1"/>
    </source>
</evidence>
<keyword evidence="3" id="KW-1185">Reference proteome</keyword>
<protein>
    <submittedName>
        <fullName evidence="2">Uncharacterized protein</fullName>
    </submittedName>
</protein>
<proteinExistence type="predicted"/>
<reference evidence="2 3" key="1">
    <citation type="submission" date="2022-01" db="EMBL/GenBank/DDBJ databases">
        <title>Desulfofustis limnae sp. nov., a novel mesophilic sulfate-reducing bacterium isolated from marsh soil.</title>
        <authorList>
            <person name="Watanabe M."/>
            <person name="Takahashi A."/>
            <person name="Kojima H."/>
            <person name="Fukui M."/>
        </authorList>
    </citation>
    <scope>NUCLEOTIDE SEQUENCE [LARGE SCALE GENOMIC DNA]</scope>
    <source>
        <strain evidence="2 3">PPLL</strain>
    </source>
</reference>
<feature type="compositionally biased region" description="Acidic residues" evidence="1">
    <location>
        <begin position="280"/>
        <end position="290"/>
    </location>
</feature>
<gene>
    <name evidence="2" type="ORF">DPPLL_30620</name>
</gene>
<evidence type="ECO:0000256" key="1">
    <source>
        <dbReference type="SAM" id="MobiDB-lite"/>
    </source>
</evidence>
<dbReference type="Proteomes" id="UP000830055">
    <property type="component" value="Chromosome"/>
</dbReference>
<name>A0ABM7WCM9_9BACT</name>
<feature type="region of interest" description="Disordered" evidence="1">
    <location>
        <begin position="269"/>
        <end position="290"/>
    </location>
</feature>
<evidence type="ECO:0000313" key="3">
    <source>
        <dbReference type="Proteomes" id="UP000830055"/>
    </source>
</evidence>
<organism evidence="2 3">
    <name type="scientific">Desulfofustis limnaeus</name>
    <dbReference type="NCBI Taxonomy" id="2740163"/>
    <lineage>
        <taxon>Bacteria</taxon>
        <taxon>Pseudomonadati</taxon>
        <taxon>Thermodesulfobacteriota</taxon>
        <taxon>Desulfobulbia</taxon>
        <taxon>Desulfobulbales</taxon>
        <taxon>Desulfocapsaceae</taxon>
        <taxon>Desulfofustis</taxon>
    </lineage>
</organism>
<accession>A0ABM7WCM9</accession>